<dbReference type="InterPro" id="IPR000719">
    <property type="entry name" value="Prot_kinase_dom"/>
</dbReference>
<dbReference type="PROSITE" id="PS50011">
    <property type="entry name" value="PROTEIN_KINASE_DOM"/>
    <property type="match status" value="1"/>
</dbReference>
<protein>
    <recommendedName>
        <fullName evidence="1">Protein kinase domain-containing protein</fullName>
    </recommendedName>
</protein>
<dbReference type="InterPro" id="IPR011009">
    <property type="entry name" value="Kinase-like_dom_sf"/>
</dbReference>
<dbReference type="PROSITE" id="PS00108">
    <property type="entry name" value="PROTEIN_KINASE_ST"/>
    <property type="match status" value="1"/>
</dbReference>
<comment type="caution">
    <text evidence="2">The sequence shown here is derived from an EMBL/GenBank/DDBJ whole genome shotgun (WGS) entry which is preliminary data.</text>
</comment>
<reference evidence="2 3" key="1">
    <citation type="submission" date="2024-04" db="EMBL/GenBank/DDBJ databases">
        <title>Tritrichomonas musculus Genome.</title>
        <authorList>
            <person name="Alves-Ferreira E."/>
            <person name="Grigg M."/>
            <person name="Lorenzi H."/>
            <person name="Galac M."/>
        </authorList>
    </citation>
    <scope>NUCLEOTIDE SEQUENCE [LARGE SCALE GENOMIC DNA]</scope>
    <source>
        <strain evidence="2 3">EAF2021</strain>
    </source>
</reference>
<feature type="domain" description="Protein kinase" evidence="1">
    <location>
        <begin position="34"/>
        <end position="301"/>
    </location>
</feature>
<evidence type="ECO:0000259" key="1">
    <source>
        <dbReference type="PROSITE" id="PS50011"/>
    </source>
</evidence>
<dbReference type="SMART" id="SM00220">
    <property type="entry name" value="S_TKc"/>
    <property type="match status" value="1"/>
</dbReference>
<organism evidence="2 3">
    <name type="scientific">Tritrichomonas musculus</name>
    <dbReference type="NCBI Taxonomy" id="1915356"/>
    <lineage>
        <taxon>Eukaryota</taxon>
        <taxon>Metamonada</taxon>
        <taxon>Parabasalia</taxon>
        <taxon>Tritrichomonadida</taxon>
        <taxon>Tritrichomonadidae</taxon>
        <taxon>Tritrichomonas</taxon>
    </lineage>
</organism>
<dbReference type="Proteomes" id="UP001470230">
    <property type="component" value="Unassembled WGS sequence"/>
</dbReference>
<dbReference type="Pfam" id="PF00069">
    <property type="entry name" value="Pkinase"/>
    <property type="match status" value="1"/>
</dbReference>
<sequence>MDSFAINDDDISDELELEVVDNRKMMIPRNIDSFTVEKRIFETSSSVVVSAFSPKYFEGKKRVAIKCIPLHNFYQDLPDLLRRFDNPNVLPIYDVFIYPYEDARFYGIVMPYVETDLFEYFAVKNKYHLSEITVCQIMKEALSAVSYVHSEGVCHCDLKLENFLLTIENSQFRPILIDFDLSLALPNGVDTEEPGRGTKIYAAPELLYDDVFRFKKIAIFNNKIDTWSMGVMMTTLLIGYNPFHCYQNDQDTLNLIKCGIQSNDSRFIALSPYARDLICKMLCANPNQRFTIEEALNHEWFTRYLPSHINNRQ</sequence>
<gene>
    <name evidence="2" type="ORF">M9Y10_033143</name>
</gene>
<evidence type="ECO:0000313" key="2">
    <source>
        <dbReference type="EMBL" id="KAK8838515.1"/>
    </source>
</evidence>
<dbReference type="SUPFAM" id="SSF56112">
    <property type="entry name" value="Protein kinase-like (PK-like)"/>
    <property type="match status" value="1"/>
</dbReference>
<evidence type="ECO:0000313" key="3">
    <source>
        <dbReference type="Proteomes" id="UP001470230"/>
    </source>
</evidence>
<dbReference type="PANTHER" id="PTHR44167:SF24">
    <property type="entry name" value="SERINE_THREONINE-PROTEIN KINASE CHK2"/>
    <property type="match status" value="1"/>
</dbReference>
<accession>A0ABR2GX59</accession>
<name>A0ABR2GX59_9EUKA</name>
<dbReference type="Gene3D" id="1.10.510.10">
    <property type="entry name" value="Transferase(Phosphotransferase) domain 1"/>
    <property type="match status" value="1"/>
</dbReference>
<dbReference type="InterPro" id="IPR008271">
    <property type="entry name" value="Ser/Thr_kinase_AS"/>
</dbReference>
<dbReference type="PANTHER" id="PTHR44167">
    <property type="entry name" value="OVARIAN-SPECIFIC SERINE/THREONINE-PROTEIN KINASE LOK-RELATED"/>
    <property type="match status" value="1"/>
</dbReference>
<proteinExistence type="predicted"/>
<keyword evidence="3" id="KW-1185">Reference proteome</keyword>
<dbReference type="EMBL" id="JAPFFF010000055">
    <property type="protein sequence ID" value="KAK8838515.1"/>
    <property type="molecule type" value="Genomic_DNA"/>
</dbReference>